<evidence type="ECO:0000313" key="7">
    <source>
        <dbReference type="Proteomes" id="UP000446348"/>
    </source>
</evidence>
<dbReference type="InterPro" id="IPR027417">
    <property type="entry name" value="P-loop_NTPase"/>
</dbReference>
<dbReference type="InterPro" id="IPR032823">
    <property type="entry name" value="BCA_ABC_TP_C"/>
</dbReference>
<dbReference type="GO" id="GO:0015192">
    <property type="term" value="F:L-phenylalanine transmembrane transporter activity"/>
    <property type="evidence" value="ECO:0007669"/>
    <property type="project" value="TreeGrafter"/>
</dbReference>
<dbReference type="InterPro" id="IPR051120">
    <property type="entry name" value="ABC_AA/LPS_Transport"/>
</dbReference>
<dbReference type="GO" id="GO:0042941">
    <property type="term" value="P:D-alanine transmembrane transport"/>
    <property type="evidence" value="ECO:0007669"/>
    <property type="project" value="TreeGrafter"/>
</dbReference>
<dbReference type="PANTHER" id="PTHR45772:SF7">
    <property type="entry name" value="AMINO ACID ABC TRANSPORTER ATP-BINDING PROTEIN"/>
    <property type="match status" value="1"/>
</dbReference>
<dbReference type="GO" id="GO:1903806">
    <property type="term" value="P:L-isoleucine import across plasma membrane"/>
    <property type="evidence" value="ECO:0007669"/>
    <property type="project" value="TreeGrafter"/>
</dbReference>
<keyword evidence="3 5" id="KW-0067">ATP-binding</keyword>
<proteinExistence type="predicted"/>
<dbReference type="GO" id="GO:0016887">
    <property type="term" value="F:ATP hydrolysis activity"/>
    <property type="evidence" value="ECO:0007669"/>
    <property type="project" value="InterPro"/>
</dbReference>
<dbReference type="RefSeq" id="WP_160209247.1">
    <property type="nucleotide sequence ID" value="NZ_CAMUSJ010000093.1"/>
</dbReference>
<dbReference type="PROSITE" id="PS50893">
    <property type="entry name" value="ABC_TRANSPORTER_2"/>
    <property type="match status" value="1"/>
</dbReference>
<gene>
    <name evidence="5" type="ORF">D3Z39_05870</name>
    <name evidence="6" type="ORF">FMM72_02775</name>
</gene>
<evidence type="ECO:0000256" key="3">
    <source>
        <dbReference type="ARBA" id="ARBA00022840"/>
    </source>
</evidence>
<dbReference type="AlphaFoldDB" id="A0A845RI25"/>
<feature type="domain" description="ABC transporter" evidence="4">
    <location>
        <begin position="4"/>
        <end position="251"/>
    </location>
</feature>
<dbReference type="InterPro" id="IPR003593">
    <property type="entry name" value="AAA+_ATPase"/>
</dbReference>
<dbReference type="Pfam" id="PF12399">
    <property type="entry name" value="BCA_ABC_TP_C"/>
    <property type="match status" value="1"/>
</dbReference>
<dbReference type="GO" id="GO:0005886">
    <property type="term" value="C:plasma membrane"/>
    <property type="evidence" value="ECO:0007669"/>
    <property type="project" value="TreeGrafter"/>
</dbReference>
<sequence>MDLLEVKDLSISFGGLKAVQDVSFSVPKGRIVSVIGPNGAGKTTIFNMLTGFYLPNAGSIKLDGVEMVGKKSYEFIGCGIARTFQNIRLYAQMSVLENVLIGYQCRLEQNLWDGLFNTPRKKRTEAEALKKARAALEEINLLQYENELCVNLPYGKQKVLEIARALMSDPKLLFLDEPAAGLNPQETQELSTYIQSLTQKGFTIVLIEHDLRLVMGISDYVNVIDHGVKIAEGTPAQVQKDPEVITAYIGKGGVRRDAAGDQ</sequence>
<dbReference type="EMBL" id="VIQT01000006">
    <property type="protein sequence ID" value="NDO38177.1"/>
    <property type="molecule type" value="Genomic_DNA"/>
</dbReference>
<reference evidence="5 7" key="1">
    <citation type="submission" date="2018-08" db="EMBL/GenBank/DDBJ databases">
        <title>Murine metabolic-syndrome-specific gut microbial biobank.</title>
        <authorList>
            <person name="Liu C."/>
        </authorList>
    </citation>
    <scope>NUCLEOTIDE SEQUENCE [LARGE SCALE GENOMIC DNA]</scope>
    <source>
        <strain evidence="5 7">X69</strain>
    </source>
</reference>
<dbReference type="Pfam" id="PF00005">
    <property type="entry name" value="ABC_tran"/>
    <property type="match status" value="1"/>
</dbReference>
<dbReference type="SUPFAM" id="SSF52540">
    <property type="entry name" value="P-loop containing nucleoside triphosphate hydrolases"/>
    <property type="match status" value="1"/>
</dbReference>
<keyword evidence="1" id="KW-0813">Transport</keyword>
<dbReference type="Proteomes" id="UP000446348">
    <property type="component" value="Unassembled WGS sequence"/>
</dbReference>
<evidence type="ECO:0000313" key="8">
    <source>
        <dbReference type="Proteomes" id="UP000462501"/>
    </source>
</evidence>
<evidence type="ECO:0000313" key="6">
    <source>
        <dbReference type="EMBL" id="NDO38177.1"/>
    </source>
</evidence>
<protein>
    <submittedName>
        <fullName evidence="5">ABC transporter ATP-binding protein</fullName>
    </submittedName>
</protein>
<reference evidence="6 8" key="2">
    <citation type="submission" date="2019-06" db="EMBL/GenBank/DDBJ databases">
        <title>Draft genome sequences of 15 bacterial species constituting the stable defined intestinal microbiota of the GM15 gnotobiotic mouse model.</title>
        <authorList>
            <person name="Elie C."/>
            <person name="Mathieu A."/>
            <person name="Saliou A."/>
            <person name="Darnaud M."/>
            <person name="Leulier F."/>
            <person name="Tamellini A."/>
        </authorList>
    </citation>
    <scope>NUCLEOTIDE SEQUENCE [LARGE SCALE GENOMIC DNA]</scope>
    <source>
        <strain evidence="6 8">JM4-15</strain>
    </source>
</reference>
<dbReference type="GO" id="GO:0005304">
    <property type="term" value="F:L-valine transmembrane transporter activity"/>
    <property type="evidence" value="ECO:0007669"/>
    <property type="project" value="TreeGrafter"/>
</dbReference>
<accession>A0A845RI25</accession>
<dbReference type="CDD" id="cd03219">
    <property type="entry name" value="ABC_Mj1267_LivG_branched"/>
    <property type="match status" value="1"/>
</dbReference>
<dbReference type="OrthoDB" id="9805514at2"/>
<name>A0A845RI25_9FIRM</name>
<comment type="caution">
    <text evidence="5">The sequence shown here is derived from an EMBL/GenBank/DDBJ whole genome shotgun (WGS) entry which is preliminary data.</text>
</comment>
<organism evidence="5 7">
    <name type="scientific">Anaerotruncus colihominis</name>
    <dbReference type="NCBI Taxonomy" id="169435"/>
    <lineage>
        <taxon>Bacteria</taxon>
        <taxon>Bacillati</taxon>
        <taxon>Bacillota</taxon>
        <taxon>Clostridia</taxon>
        <taxon>Eubacteriales</taxon>
        <taxon>Oscillospiraceae</taxon>
        <taxon>Anaerotruncus</taxon>
    </lineage>
</organism>
<dbReference type="FunFam" id="3.40.50.300:FF:000421">
    <property type="entry name" value="Branched-chain amino acid ABC transporter ATP-binding protein"/>
    <property type="match status" value="1"/>
</dbReference>
<dbReference type="Gene3D" id="3.40.50.300">
    <property type="entry name" value="P-loop containing nucleotide triphosphate hydrolases"/>
    <property type="match status" value="1"/>
</dbReference>
<dbReference type="InterPro" id="IPR003439">
    <property type="entry name" value="ABC_transporter-like_ATP-bd"/>
</dbReference>
<dbReference type="EMBL" id="QXWZ01000007">
    <property type="protein sequence ID" value="NBI78401.1"/>
    <property type="molecule type" value="Genomic_DNA"/>
</dbReference>
<evidence type="ECO:0000259" key="4">
    <source>
        <dbReference type="PROSITE" id="PS50893"/>
    </source>
</evidence>
<dbReference type="GO" id="GO:0015808">
    <property type="term" value="P:L-alanine transport"/>
    <property type="evidence" value="ECO:0007669"/>
    <property type="project" value="TreeGrafter"/>
</dbReference>
<dbReference type="Proteomes" id="UP000462501">
    <property type="component" value="Unassembled WGS sequence"/>
</dbReference>
<dbReference type="PANTHER" id="PTHR45772">
    <property type="entry name" value="CONSERVED COMPONENT OF ABC TRANSPORTER FOR NATURAL AMINO ACIDS-RELATED"/>
    <property type="match status" value="1"/>
</dbReference>
<dbReference type="GO" id="GO:0015188">
    <property type="term" value="F:L-isoleucine transmembrane transporter activity"/>
    <property type="evidence" value="ECO:0007669"/>
    <property type="project" value="TreeGrafter"/>
</dbReference>
<evidence type="ECO:0000313" key="5">
    <source>
        <dbReference type="EMBL" id="NBI78401.1"/>
    </source>
</evidence>
<dbReference type="GO" id="GO:0005524">
    <property type="term" value="F:ATP binding"/>
    <property type="evidence" value="ECO:0007669"/>
    <property type="project" value="UniProtKB-KW"/>
</dbReference>
<dbReference type="SMART" id="SM00382">
    <property type="entry name" value="AAA"/>
    <property type="match status" value="1"/>
</dbReference>
<evidence type="ECO:0000256" key="1">
    <source>
        <dbReference type="ARBA" id="ARBA00022448"/>
    </source>
</evidence>
<dbReference type="GO" id="GO:1903805">
    <property type="term" value="P:L-valine import across plasma membrane"/>
    <property type="evidence" value="ECO:0007669"/>
    <property type="project" value="TreeGrafter"/>
</dbReference>
<evidence type="ECO:0000256" key="2">
    <source>
        <dbReference type="ARBA" id="ARBA00022741"/>
    </source>
</evidence>
<keyword evidence="2" id="KW-0547">Nucleotide-binding</keyword>